<dbReference type="GO" id="GO:0006260">
    <property type="term" value="P:DNA replication"/>
    <property type="evidence" value="ECO:0007669"/>
    <property type="project" value="InterPro"/>
</dbReference>
<dbReference type="GO" id="GO:0043138">
    <property type="term" value="F:3'-5' DNA helicase activity"/>
    <property type="evidence" value="ECO:0007669"/>
    <property type="project" value="InterPro"/>
</dbReference>
<evidence type="ECO:0000313" key="3">
    <source>
        <dbReference type="EMBL" id="SCC16373.1"/>
    </source>
</evidence>
<dbReference type="NCBIfam" id="NF041107">
    <property type="entry name" value="RQC_minor_1"/>
    <property type="match status" value="1"/>
</dbReference>
<evidence type="ECO:0000259" key="1">
    <source>
        <dbReference type="Pfam" id="PF09382"/>
    </source>
</evidence>
<dbReference type="Pfam" id="PF09382">
    <property type="entry name" value="RQC"/>
    <property type="match status" value="1"/>
</dbReference>
<dbReference type="InterPro" id="IPR036390">
    <property type="entry name" value="WH_DNA-bd_sf"/>
</dbReference>
<evidence type="ECO:0000259" key="2">
    <source>
        <dbReference type="Pfam" id="PF13451"/>
    </source>
</evidence>
<dbReference type="Proteomes" id="UP000181997">
    <property type="component" value="Unassembled WGS sequence"/>
</dbReference>
<reference evidence="4" key="1">
    <citation type="submission" date="2016-08" db="EMBL/GenBank/DDBJ databases">
        <authorList>
            <person name="Varghese N."/>
            <person name="Submissions Spin"/>
        </authorList>
    </citation>
    <scope>NUCLEOTIDE SEQUENCE [LARGE SCALE GENOMIC DNA]</scope>
    <source>
        <strain evidence="4">SGD-1123</strain>
    </source>
</reference>
<evidence type="ECO:0000313" key="4">
    <source>
        <dbReference type="Proteomes" id="UP000181997"/>
    </source>
</evidence>
<dbReference type="OrthoDB" id="9814785at2"/>
<proteinExistence type="predicted"/>
<dbReference type="AlphaFoldDB" id="A0A0V8HH07"/>
<dbReference type="Gene3D" id="1.10.10.10">
    <property type="entry name" value="Winged helix-like DNA-binding domain superfamily/Winged helix DNA-binding domain"/>
    <property type="match status" value="1"/>
</dbReference>
<keyword evidence="4" id="KW-1185">Reference proteome</keyword>
<dbReference type="Pfam" id="PF13451">
    <property type="entry name" value="zf_Tbcl"/>
    <property type="match status" value="1"/>
</dbReference>
<accession>A0A0V8HH07</accession>
<dbReference type="GO" id="GO:0006281">
    <property type="term" value="P:DNA repair"/>
    <property type="evidence" value="ECO:0007669"/>
    <property type="project" value="InterPro"/>
</dbReference>
<feature type="domain" description="RQC" evidence="1">
    <location>
        <begin position="11"/>
        <end position="100"/>
    </location>
</feature>
<protein>
    <submittedName>
        <fullName evidence="3">RQC domain-containing protein</fullName>
    </submittedName>
</protein>
<feature type="domain" description="Probable zinc-binding" evidence="2">
    <location>
        <begin position="205"/>
        <end position="246"/>
    </location>
</feature>
<sequence length="253" mass="29742">MDNRIEKLSQKDIKAILRAADSIIAQGGRSLLSKILKGSKDKKVLQLELDTCPMYGYFKSEKLDDIMKKVDWMIDHDFLDVEYFGKLPMIVYTERGWQIESDQYADELIDEWREWVKEGEPVPDMTYLKDRDRGMILLMLKKIKESGDRAFLPFLEAWEKVDYKKVRAEIKEVIHAMEQQEGIDGQASQEREVLLKEALEGSAPEDLRLKCWECGERFMFTVGERKFYKQKGFSLPKRCEDCRRSDGRAGWYL</sequence>
<dbReference type="RefSeq" id="WP_058298912.1">
    <property type="nucleotide sequence ID" value="NZ_FMAU01000003.1"/>
</dbReference>
<dbReference type="SUPFAM" id="SSF46785">
    <property type="entry name" value="Winged helix' DNA-binding domain"/>
    <property type="match status" value="1"/>
</dbReference>
<dbReference type="EMBL" id="FMAU01000003">
    <property type="protein sequence ID" value="SCC16373.1"/>
    <property type="molecule type" value="Genomic_DNA"/>
</dbReference>
<dbReference type="InterPro" id="IPR036388">
    <property type="entry name" value="WH-like_DNA-bd_sf"/>
</dbReference>
<organism evidence="3 4">
    <name type="scientific">[Bacillus] enclensis</name>
    <dbReference type="NCBI Taxonomy" id="1402860"/>
    <lineage>
        <taxon>Bacteria</taxon>
        <taxon>Bacillati</taxon>
        <taxon>Bacillota</taxon>
        <taxon>Bacilli</taxon>
        <taxon>Bacillales</taxon>
        <taxon>Bacillaceae</taxon>
        <taxon>Rossellomorea</taxon>
    </lineage>
</organism>
<name>A0A0V8HH07_9BACI</name>
<dbReference type="InterPro" id="IPR025306">
    <property type="entry name" value="Zn-bnd_dom_prob"/>
</dbReference>
<dbReference type="InterPro" id="IPR018982">
    <property type="entry name" value="RQC_domain"/>
</dbReference>
<gene>
    <name evidence="3" type="ORF">GA0061094_2816</name>
</gene>